<accession>A0A8H9GV83</accession>
<feature type="region of interest" description="Disordered" evidence="1">
    <location>
        <begin position="65"/>
        <end position="99"/>
    </location>
</feature>
<protein>
    <submittedName>
        <fullName evidence="2">Uncharacterized protein</fullName>
    </submittedName>
</protein>
<dbReference type="PROSITE" id="PS51257">
    <property type="entry name" value="PROKAR_LIPOPROTEIN"/>
    <property type="match status" value="1"/>
</dbReference>
<name>A0A8H9GV83_9DEIO</name>
<sequence length="123" mass="13669">MGAAPRGAPGWPLLAACTPSMLRVRMVLTLSCGMSLDMPSSYPEKSMCTVYTFWRFLDARVKRSHDRRGFTCQKKRSRRRGSGDHADSEPSVLGSRHTIGASIPVKTEYARDRMIASPSVNIH</sequence>
<evidence type="ECO:0000313" key="3">
    <source>
        <dbReference type="Proteomes" id="UP000600547"/>
    </source>
</evidence>
<dbReference type="AlphaFoldDB" id="A0A8H9GV83"/>
<comment type="caution">
    <text evidence="2">The sequence shown here is derived from an EMBL/GenBank/DDBJ whole genome shotgun (WGS) entry which is preliminary data.</text>
</comment>
<reference evidence="3" key="1">
    <citation type="journal article" date="2019" name="Int. J. Syst. Evol. Microbiol.">
        <title>The Global Catalogue of Microorganisms (GCM) 10K type strain sequencing project: providing services to taxonomists for standard genome sequencing and annotation.</title>
        <authorList>
            <consortium name="The Broad Institute Genomics Platform"/>
            <consortium name="The Broad Institute Genome Sequencing Center for Infectious Disease"/>
            <person name="Wu L."/>
            <person name="Ma J."/>
        </authorList>
    </citation>
    <scope>NUCLEOTIDE SEQUENCE [LARGE SCALE GENOMIC DNA]</scope>
    <source>
        <strain evidence="3">JCM 31047</strain>
    </source>
</reference>
<evidence type="ECO:0000256" key="1">
    <source>
        <dbReference type="SAM" id="MobiDB-lite"/>
    </source>
</evidence>
<keyword evidence="3" id="KW-1185">Reference proteome</keyword>
<proteinExistence type="predicted"/>
<dbReference type="Proteomes" id="UP000600547">
    <property type="component" value="Unassembled WGS sequence"/>
</dbReference>
<dbReference type="EMBL" id="BMQG01000009">
    <property type="protein sequence ID" value="GGM49760.1"/>
    <property type="molecule type" value="Genomic_DNA"/>
</dbReference>
<organism evidence="2 3">
    <name type="scientific">Deinococcus arenae</name>
    <dbReference type="NCBI Taxonomy" id="1452751"/>
    <lineage>
        <taxon>Bacteria</taxon>
        <taxon>Thermotogati</taxon>
        <taxon>Deinococcota</taxon>
        <taxon>Deinococci</taxon>
        <taxon>Deinococcales</taxon>
        <taxon>Deinococcaceae</taxon>
        <taxon>Deinococcus</taxon>
    </lineage>
</organism>
<evidence type="ECO:0000313" key="2">
    <source>
        <dbReference type="EMBL" id="GGM49760.1"/>
    </source>
</evidence>
<gene>
    <name evidence="2" type="ORF">GCM10008956_27410</name>
</gene>